<dbReference type="InterPro" id="IPR011063">
    <property type="entry name" value="TilS/TtcA_N"/>
</dbReference>
<dbReference type="SUPFAM" id="SSF82829">
    <property type="entry name" value="MesJ substrate recognition domain-like"/>
    <property type="match status" value="1"/>
</dbReference>
<evidence type="ECO:0000256" key="4">
    <source>
        <dbReference type="ARBA" id="ARBA00022694"/>
    </source>
</evidence>
<comment type="domain">
    <text evidence="8">The N-terminal region contains the highly conserved SGGXDS motif, predicted to be a P-loop motif involved in ATP binding.</text>
</comment>
<evidence type="ECO:0000256" key="6">
    <source>
        <dbReference type="ARBA" id="ARBA00022840"/>
    </source>
</evidence>
<comment type="similarity">
    <text evidence="8">Belongs to the tRNA(Ile)-lysidine synthase family.</text>
</comment>
<dbReference type="Pfam" id="PF11734">
    <property type="entry name" value="TilS_C"/>
    <property type="match status" value="1"/>
</dbReference>
<dbReference type="Gene3D" id="1.20.59.20">
    <property type="match status" value="1"/>
</dbReference>
<evidence type="ECO:0000256" key="8">
    <source>
        <dbReference type="HAMAP-Rule" id="MF_01161"/>
    </source>
</evidence>
<evidence type="ECO:0000313" key="10">
    <source>
        <dbReference type="EMBL" id="PCJ26445.1"/>
    </source>
</evidence>
<proteinExistence type="inferred from homology"/>
<keyword evidence="5 8" id="KW-0547">Nucleotide-binding</keyword>
<dbReference type="InterPro" id="IPR012094">
    <property type="entry name" value="tRNA_Ile_lys_synt"/>
</dbReference>
<dbReference type="EMBL" id="NVVJ01000011">
    <property type="protein sequence ID" value="PCJ26445.1"/>
    <property type="molecule type" value="Genomic_DNA"/>
</dbReference>
<dbReference type="PANTHER" id="PTHR43033:SF1">
    <property type="entry name" value="TRNA(ILE)-LYSIDINE SYNTHASE-RELATED"/>
    <property type="match status" value="1"/>
</dbReference>
<dbReference type="HAMAP" id="MF_01161">
    <property type="entry name" value="tRNA_Ile_lys_synt"/>
    <property type="match status" value="1"/>
</dbReference>
<dbReference type="PANTHER" id="PTHR43033">
    <property type="entry name" value="TRNA(ILE)-LYSIDINE SYNTHASE-RELATED"/>
    <property type="match status" value="1"/>
</dbReference>
<dbReference type="AlphaFoldDB" id="A0A2A5B4Q0"/>
<dbReference type="Proteomes" id="UP000218327">
    <property type="component" value="Unassembled WGS sequence"/>
</dbReference>
<dbReference type="CDD" id="cd01992">
    <property type="entry name" value="TilS_N"/>
    <property type="match status" value="1"/>
</dbReference>
<evidence type="ECO:0000256" key="2">
    <source>
        <dbReference type="ARBA" id="ARBA00022490"/>
    </source>
</evidence>
<accession>A0A2A5B4Q0</accession>
<dbReference type="Gene3D" id="3.40.50.620">
    <property type="entry name" value="HUPs"/>
    <property type="match status" value="1"/>
</dbReference>
<feature type="domain" description="Lysidine-tRNA(Ile) synthetase C-terminal" evidence="9">
    <location>
        <begin position="383"/>
        <end position="455"/>
    </location>
</feature>
<name>A0A2A5B4Q0_9GAMM</name>
<keyword evidence="6 8" id="KW-0067">ATP-binding</keyword>
<dbReference type="Pfam" id="PF01171">
    <property type="entry name" value="ATP_bind_3"/>
    <property type="match status" value="1"/>
</dbReference>
<dbReference type="GO" id="GO:0006400">
    <property type="term" value="P:tRNA modification"/>
    <property type="evidence" value="ECO:0007669"/>
    <property type="project" value="UniProtKB-UniRule"/>
</dbReference>
<dbReference type="SUPFAM" id="SSF52402">
    <property type="entry name" value="Adenine nucleotide alpha hydrolases-like"/>
    <property type="match status" value="1"/>
</dbReference>
<dbReference type="InterPro" id="IPR012796">
    <property type="entry name" value="Lysidine-tRNA-synth_C"/>
</dbReference>
<dbReference type="InterPro" id="IPR012795">
    <property type="entry name" value="tRNA_Ile_lys_synt_N"/>
</dbReference>
<evidence type="ECO:0000256" key="3">
    <source>
        <dbReference type="ARBA" id="ARBA00022598"/>
    </source>
</evidence>
<evidence type="ECO:0000256" key="5">
    <source>
        <dbReference type="ARBA" id="ARBA00022741"/>
    </source>
</evidence>
<comment type="subcellular location">
    <subcellularLocation>
        <location evidence="1 8">Cytoplasm</location>
    </subcellularLocation>
</comment>
<keyword evidence="3 8" id="KW-0436">Ligase</keyword>
<feature type="binding site" evidence="8">
    <location>
        <begin position="31"/>
        <end position="36"/>
    </location>
    <ligand>
        <name>ATP</name>
        <dbReference type="ChEBI" id="CHEBI:30616"/>
    </ligand>
</feature>
<evidence type="ECO:0000256" key="1">
    <source>
        <dbReference type="ARBA" id="ARBA00004496"/>
    </source>
</evidence>
<evidence type="ECO:0000313" key="11">
    <source>
        <dbReference type="Proteomes" id="UP000218327"/>
    </source>
</evidence>
<organism evidence="10 11">
    <name type="scientific">SAR86 cluster bacterium</name>
    <dbReference type="NCBI Taxonomy" id="2030880"/>
    <lineage>
        <taxon>Bacteria</taxon>
        <taxon>Pseudomonadati</taxon>
        <taxon>Pseudomonadota</taxon>
        <taxon>Gammaproteobacteria</taxon>
        <taxon>SAR86 cluster</taxon>
    </lineage>
</organism>
<dbReference type="SUPFAM" id="SSF56037">
    <property type="entry name" value="PheT/TilS domain"/>
    <property type="match status" value="1"/>
</dbReference>
<dbReference type="Pfam" id="PF09179">
    <property type="entry name" value="TilS"/>
    <property type="match status" value="1"/>
</dbReference>
<dbReference type="EC" id="6.3.4.19" evidence="8"/>
<dbReference type="InterPro" id="IPR015262">
    <property type="entry name" value="tRNA_Ile_lys_synt_subst-bd"/>
</dbReference>
<dbReference type="GO" id="GO:0005524">
    <property type="term" value="F:ATP binding"/>
    <property type="evidence" value="ECO:0007669"/>
    <property type="project" value="UniProtKB-UniRule"/>
</dbReference>
<comment type="function">
    <text evidence="8">Ligates lysine onto the cytidine present at position 34 of the AUA codon-specific tRNA(Ile) that contains the anticodon CAU, in an ATP-dependent manner. Cytidine is converted to lysidine, thus changing the amino acid specificity of the tRNA from methionine to isoleucine.</text>
</comment>
<protein>
    <recommendedName>
        <fullName evidence="8">tRNA(Ile)-lysidine synthase</fullName>
        <ecNumber evidence="8">6.3.4.19</ecNumber>
    </recommendedName>
    <alternativeName>
        <fullName evidence="8">tRNA(Ile)-2-lysyl-cytidine synthase</fullName>
    </alternativeName>
    <alternativeName>
        <fullName evidence="8">tRNA(Ile)-lysidine synthetase</fullName>
    </alternativeName>
</protein>
<dbReference type="NCBIfam" id="TIGR02432">
    <property type="entry name" value="lysidine_TilS_N"/>
    <property type="match status" value="1"/>
</dbReference>
<comment type="caution">
    <text evidence="10">The sequence shown here is derived from an EMBL/GenBank/DDBJ whole genome shotgun (WGS) entry which is preliminary data.</text>
</comment>
<dbReference type="InterPro" id="IPR014729">
    <property type="entry name" value="Rossmann-like_a/b/a_fold"/>
</dbReference>
<dbReference type="SMART" id="SM00977">
    <property type="entry name" value="TilS_C"/>
    <property type="match status" value="1"/>
</dbReference>
<dbReference type="GO" id="GO:0032267">
    <property type="term" value="F:tRNA(Ile)-lysidine synthase activity"/>
    <property type="evidence" value="ECO:0007669"/>
    <property type="project" value="UniProtKB-EC"/>
</dbReference>
<comment type="catalytic activity">
    <reaction evidence="7 8">
        <text>cytidine(34) in tRNA(Ile2) + L-lysine + ATP = lysidine(34) in tRNA(Ile2) + AMP + diphosphate + H(+)</text>
        <dbReference type="Rhea" id="RHEA:43744"/>
        <dbReference type="Rhea" id="RHEA-COMP:10625"/>
        <dbReference type="Rhea" id="RHEA-COMP:10670"/>
        <dbReference type="ChEBI" id="CHEBI:15378"/>
        <dbReference type="ChEBI" id="CHEBI:30616"/>
        <dbReference type="ChEBI" id="CHEBI:32551"/>
        <dbReference type="ChEBI" id="CHEBI:33019"/>
        <dbReference type="ChEBI" id="CHEBI:82748"/>
        <dbReference type="ChEBI" id="CHEBI:83665"/>
        <dbReference type="ChEBI" id="CHEBI:456215"/>
        <dbReference type="EC" id="6.3.4.19"/>
    </reaction>
</comment>
<sequence>MKFSLDAFHSQLSPSFNSIEPAFASAVVGLSGGMDSIVLLHALSELKKQSKLDFEFRALHVNHGLQQEAEQWQEHCEQICRQLCVGFTSVSVSVDINTGSVSGGNSNSTAGLENAAREARYEAFQQELKAGEVLLLAHHKDDQMETLLLRLMRGSGSRGLSSIPRSRTVGEGHLLRPLLDFTLAELQQYADEQQLQWVQDPSNQDQRFDRNFCRHSLLPMIETRWPGYRDSWSKTITLAEESETLLCDLARIDLINVETESKSVLRVDKLLLLSNARRRNVLRYWLALLELPELGWNLLQQLAGEILLAEEGALLVCPGFQLRSFKGCVHALTQMDDFRPKESQKSRLWNISETKQIELTDNGSLNTQAVNGKGLSLINISHLQIKYRQGGEFMRLAGRPGKSLKKIFQESGVEPWLRNRIPLLYVNDQLVCIPDLGCSEEYVARAGEPGLIISWTRPGLEVS</sequence>
<keyword evidence="4 8" id="KW-0819">tRNA processing</keyword>
<dbReference type="GO" id="GO:0005737">
    <property type="term" value="C:cytoplasm"/>
    <property type="evidence" value="ECO:0007669"/>
    <property type="project" value="UniProtKB-SubCell"/>
</dbReference>
<evidence type="ECO:0000256" key="7">
    <source>
        <dbReference type="ARBA" id="ARBA00048539"/>
    </source>
</evidence>
<gene>
    <name evidence="8 10" type="primary">tilS</name>
    <name evidence="10" type="ORF">COA96_05440</name>
</gene>
<dbReference type="NCBIfam" id="TIGR02433">
    <property type="entry name" value="lysidine_TilS_C"/>
    <property type="match status" value="1"/>
</dbReference>
<evidence type="ECO:0000259" key="9">
    <source>
        <dbReference type="SMART" id="SM00977"/>
    </source>
</evidence>
<reference evidence="11" key="1">
    <citation type="submission" date="2017-08" db="EMBL/GenBank/DDBJ databases">
        <title>A dynamic microbial community with high functional redundancy inhabits the cold, oxic subseafloor aquifer.</title>
        <authorList>
            <person name="Tully B.J."/>
            <person name="Wheat C.G."/>
            <person name="Glazer B.T."/>
            <person name="Huber J.A."/>
        </authorList>
    </citation>
    <scope>NUCLEOTIDE SEQUENCE [LARGE SCALE GENOMIC DNA]</scope>
</reference>
<keyword evidence="2 8" id="KW-0963">Cytoplasm</keyword>